<keyword evidence="2" id="KW-1185">Reference proteome</keyword>
<name>A0ABN3IJ04_9ACTN</name>
<sequence>MRIPGEFTRQRNRVTVSVVGALLLGLGATACSTQERNYTIPEALCGTAISPDLLEPLLPPGDKLSTTLSDRVEGMKRCLVNVDGKQVLAVGTEWWEKGTSLRVAALTIANVDSDDKETEDGRYLYSENGAIGKVTCPKPRKPDDDLLVTARVHEPGTPDEAAMKKLIAAYAEAVGKSDECT</sequence>
<comment type="caution">
    <text evidence="1">The sequence shown here is derived from an EMBL/GenBank/DDBJ whole genome shotgun (WGS) entry which is preliminary data.</text>
</comment>
<evidence type="ECO:0000313" key="2">
    <source>
        <dbReference type="Proteomes" id="UP001500058"/>
    </source>
</evidence>
<organism evidence="1 2">
    <name type="scientific">Streptomyces glaucosporus</name>
    <dbReference type="NCBI Taxonomy" id="284044"/>
    <lineage>
        <taxon>Bacteria</taxon>
        <taxon>Bacillati</taxon>
        <taxon>Actinomycetota</taxon>
        <taxon>Actinomycetes</taxon>
        <taxon>Kitasatosporales</taxon>
        <taxon>Streptomycetaceae</taxon>
        <taxon>Streptomyces</taxon>
    </lineage>
</organism>
<evidence type="ECO:0000313" key="1">
    <source>
        <dbReference type="EMBL" id="GAA2405828.1"/>
    </source>
</evidence>
<protein>
    <recommendedName>
        <fullName evidence="3">DUF3558 domain-containing protein</fullName>
    </recommendedName>
</protein>
<reference evidence="1 2" key="1">
    <citation type="journal article" date="2019" name="Int. J. Syst. Evol. Microbiol.">
        <title>The Global Catalogue of Microorganisms (GCM) 10K type strain sequencing project: providing services to taxonomists for standard genome sequencing and annotation.</title>
        <authorList>
            <consortium name="The Broad Institute Genomics Platform"/>
            <consortium name="The Broad Institute Genome Sequencing Center for Infectious Disease"/>
            <person name="Wu L."/>
            <person name="Ma J."/>
        </authorList>
    </citation>
    <scope>NUCLEOTIDE SEQUENCE [LARGE SCALE GENOMIC DNA]</scope>
    <source>
        <strain evidence="1 2">JCM 6921</strain>
    </source>
</reference>
<dbReference type="PROSITE" id="PS51257">
    <property type="entry name" value="PROKAR_LIPOPROTEIN"/>
    <property type="match status" value="1"/>
</dbReference>
<dbReference type="Proteomes" id="UP001500058">
    <property type="component" value="Unassembled WGS sequence"/>
</dbReference>
<proteinExistence type="predicted"/>
<dbReference type="EMBL" id="BAAATJ010000017">
    <property type="protein sequence ID" value="GAA2405828.1"/>
    <property type="molecule type" value="Genomic_DNA"/>
</dbReference>
<evidence type="ECO:0008006" key="3">
    <source>
        <dbReference type="Google" id="ProtNLM"/>
    </source>
</evidence>
<dbReference type="RefSeq" id="WP_344632174.1">
    <property type="nucleotide sequence ID" value="NZ_BAAATJ010000017.1"/>
</dbReference>
<accession>A0ABN3IJ04</accession>
<gene>
    <name evidence="1" type="ORF">GCM10010420_37170</name>
</gene>